<dbReference type="InterPro" id="IPR028275">
    <property type="entry name" value="CLU_N"/>
</dbReference>
<dbReference type="OrthoDB" id="1414216at2759"/>
<dbReference type="GO" id="GO:0003729">
    <property type="term" value="F:mRNA binding"/>
    <property type="evidence" value="ECO:0007669"/>
    <property type="project" value="TreeGrafter"/>
</dbReference>
<dbReference type="Pfam" id="PF05303">
    <property type="entry name" value="GSKIP_dom"/>
    <property type="match status" value="1"/>
</dbReference>
<evidence type="ECO:0000256" key="3">
    <source>
        <dbReference type="SAM" id="MobiDB-lite"/>
    </source>
</evidence>
<dbReference type="PROSITE" id="PS51823">
    <property type="entry name" value="CLU"/>
    <property type="match status" value="1"/>
</dbReference>
<evidence type="ECO:0000313" key="5">
    <source>
        <dbReference type="EMBL" id="KAG2184630.1"/>
    </source>
</evidence>
<evidence type="ECO:0000256" key="1">
    <source>
        <dbReference type="ARBA" id="ARBA00022490"/>
    </source>
</evidence>
<dbReference type="Proteomes" id="UP000654370">
    <property type="component" value="Unassembled WGS sequence"/>
</dbReference>
<feature type="region of interest" description="Disordered" evidence="3">
    <location>
        <begin position="623"/>
        <end position="642"/>
    </location>
</feature>
<sequence length="1249" mass="138892">MSEKAIDTVVKAETQPGASEPVEGENAVNGEDQQDMVAEETYQLTVLLPRESGQIQVLASPREAIHDIKQSIIESPETCIFSCFYLTFNGAKLNEFQELGEVEGITTESHFQLVEDNYTDRDARIHINRLRDLLAGPYKPDPSDVGIDGGLSVLTAITGTIDEDIIPAGEKKEEHELFSDAPIPETAFTNYDFNAKSQLSNFIPTTFQRTAPQCLKSFGLSGWNPVPHPQKLKGDLLYLVATTLENETVHITSNSRGFFVSNSSNNKFDPTIKRSTSGEKVFESHSLITLLQHVSPLFATNFEKLQTYITDHHMLEVLPVNTTTQAYPWAIKPYPHTFDLARPAEAFLNFGTDSVDSLRDWNDELQSHRELPRTNLQERVLRERLINKLQAEFTEAAVKGAMSVVEGSIVPLNPLEPEGSHMFVYNNIFFSKGSDGRGTFESLGGDEAAHVATGKDLEGVRILNNADVEGLCTLGSVIVDYKGERIVAQSIVPGIFRRQDENSIVYGSVDNGEKISADEKFHELLAIAANTLHLASHGVVDAEDNEVELYTSLETKGLLGADGRRYILDLYRLNPVDIEFQEKEASEQTEGSNLPPYPHKMTLLRPELMSLYWEQKLREWIKEKSPKTEGEEDAQNGEANDTAAIEAAADDTTTEKKEADEAAEKSDNKEDEANLDLSEFKLAFNPDAFTSVKTKSESISQQEDDVRGASKFLTESVIPSLVLDFSSYVVSPLDGDSLTKAMHQRGINMRYLGKIVEMVELSKDNRLGHVKVIAVQEMITRACKRILRNLLSDCSMCDIATCVSHFLNCLFGAKFNSKPQAIVVSGDSPAYVNLTPAMLTKQIQEQVQKRFRYNLADDFVENIKTLPSLREICIRTGIQLVAKEYHFEPYNEDELAKFAAEDAAFEKAQSQAAAKNNKHKKGDKKTAKLEKIVRQSAVFVPEDILNLKPTVKQASIRSVFAEEAFEAGKMSLSQGHRQLGLELLLESLALHEQTYGFLHPETSKCYAALAMIYYHSEDSEAALDFQRKAVISAERTCGIDHPETLHTYLNLGLFEHAAGRTKLALRYLRHALYYWHLIFGAGHPDSATADNNIGVMLQSLRDYPNSAKCFERACETQESILGKDHVLTGTGYHVLAKAYTLQGEFDKALNAERVAHGIFDSKLGPEDARTKESDLWLKELTSNAVLSAKQAEAEKAKLTQKASASSGKIQPNKTTAVPTGELPIDQLVQYINEDSKKPASKKTKGKKRQ</sequence>
<dbReference type="InterPro" id="IPR007967">
    <property type="entry name" value="GSKIP_dom"/>
</dbReference>
<dbReference type="HAMAP" id="MF_03013">
    <property type="entry name" value="CLU"/>
    <property type="match status" value="1"/>
</dbReference>
<dbReference type="AlphaFoldDB" id="A0A8H7Q322"/>
<evidence type="ECO:0000313" key="6">
    <source>
        <dbReference type="Proteomes" id="UP000654370"/>
    </source>
</evidence>
<dbReference type="Pfam" id="PF13424">
    <property type="entry name" value="TPR_12"/>
    <property type="match status" value="1"/>
</dbReference>
<dbReference type="InterPro" id="IPR011990">
    <property type="entry name" value="TPR-like_helical_dom_sf"/>
</dbReference>
<dbReference type="SUPFAM" id="SSF48452">
    <property type="entry name" value="TPR-like"/>
    <property type="match status" value="2"/>
</dbReference>
<dbReference type="Pfam" id="PF13374">
    <property type="entry name" value="TPR_10"/>
    <property type="match status" value="1"/>
</dbReference>
<keyword evidence="2" id="KW-0694">RNA-binding</keyword>
<dbReference type="Pfam" id="PF15044">
    <property type="entry name" value="CLU_N"/>
    <property type="match status" value="1"/>
</dbReference>
<evidence type="ECO:0000256" key="2">
    <source>
        <dbReference type="HAMAP-Rule" id="MF_03013"/>
    </source>
</evidence>
<feature type="compositionally biased region" description="Polar residues" evidence="3">
    <location>
        <begin position="1200"/>
        <end position="1217"/>
    </location>
</feature>
<organism evidence="5 6">
    <name type="scientific">Mortierella isabellina</name>
    <name type="common">Filamentous fungus</name>
    <name type="synonym">Umbelopsis isabellina</name>
    <dbReference type="NCBI Taxonomy" id="91625"/>
    <lineage>
        <taxon>Eukaryota</taxon>
        <taxon>Fungi</taxon>
        <taxon>Fungi incertae sedis</taxon>
        <taxon>Mucoromycota</taxon>
        <taxon>Mucoromycotina</taxon>
        <taxon>Umbelopsidomycetes</taxon>
        <taxon>Umbelopsidales</taxon>
        <taxon>Umbelopsidaceae</taxon>
        <taxon>Umbelopsis</taxon>
    </lineage>
</organism>
<comment type="similarity">
    <text evidence="2">Belongs to the CLU family.</text>
</comment>
<protein>
    <recommendedName>
        <fullName evidence="2">Clustered mitochondria protein homolog</fullName>
    </recommendedName>
    <alternativeName>
        <fullName evidence="2">Protein TIF31 homolog</fullName>
    </alternativeName>
</protein>
<feature type="region of interest" description="Disordered" evidence="3">
    <location>
        <begin position="1"/>
        <end position="29"/>
    </location>
</feature>
<dbReference type="SUPFAM" id="SSF103107">
    <property type="entry name" value="Hypothetical protein c14orf129, hspc210"/>
    <property type="match status" value="1"/>
</dbReference>
<evidence type="ECO:0000259" key="4">
    <source>
        <dbReference type="PROSITE" id="PS51823"/>
    </source>
</evidence>
<gene>
    <name evidence="2" type="primary">CLU1</name>
    <name evidence="2" type="synonym">TIF31</name>
    <name evidence="5" type="ORF">INT43_000543</name>
</gene>
<name>A0A8H7Q322_MORIS</name>
<dbReference type="FunFam" id="3.30.2280.10:FF:000002">
    <property type="entry name" value="Clustered mitochondria protein homolog"/>
    <property type="match status" value="1"/>
</dbReference>
<feature type="domain" description="Clu" evidence="4">
    <location>
        <begin position="334"/>
        <end position="581"/>
    </location>
</feature>
<dbReference type="GO" id="GO:0005737">
    <property type="term" value="C:cytoplasm"/>
    <property type="evidence" value="ECO:0007669"/>
    <property type="project" value="UniProtKB-SubCell"/>
</dbReference>
<dbReference type="CDD" id="cd15466">
    <property type="entry name" value="CLU-central"/>
    <property type="match status" value="1"/>
</dbReference>
<dbReference type="GO" id="GO:0048312">
    <property type="term" value="P:intracellular distribution of mitochondria"/>
    <property type="evidence" value="ECO:0007669"/>
    <property type="project" value="TreeGrafter"/>
</dbReference>
<dbReference type="InterPro" id="IPR023231">
    <property type="entry name" value="GSKIP_dom_sf"/>
</dbReference>
<dbReference type="Gene3D" id="3.30.2280.10">
    <property type="entry name" value="Hypothetical protein (hspc210)"/>
    <property type="match status" value="1"/>
</dbReference>
<comment type="subunit">
    <text evidence="2">May associate with the eukaryotic translation initiation factor 3 (eIF-3) complex.</text>
</comment>
<dbReference type="InterPro" id="IPR033646">
    <property type="entry name" value="CLU-central"/>
</dbReference>
<comment type="subcellular location">
    <subcellularLocation>
        <location evidence="2">Cytoplasm</location>
    </subcellularLocation>
</comment>
<dbReference type="PANTHER" id="PTHR12601:SF6">
    <property type="entry name" value="CLUSTERED MITOCHONDRIA PROTEIN HOMOLOG"/>
    <property type="match status" value="1"/>
</dbReference>
<comment type="function">
    <text evidence="2">mRNA-binding protein involved in proper cytoplasmic distribution of mitochondria.</text>
</comment>
<proteinExistence type="inferred from homology"/>
<accession>A0A8H7Q322</accession>
<keyword evidence="6" id="KW-1185">Reference proteome</keyword>
<dbReference type="Pfam" id="PF12807">
    <property type="entry name" value="eIF3_p135"/>
    <property type="match status" value="1"/>
</dbReference>
<dbReference type="EMBL" id="JAEPQZ010000002">
    <property type="protein sequence ID" value="KAG2184630.1"/>
    <property type="molecule type" value="Genomic_DNA"/>
</dbReference>
<dbReference type="InterPro" id="IPR025697">
    <property type="entry name" value="CLU_dom"/>
</dbReference>
<dbReference type="Pfam" id="PF13236">
    <property type="entry name" value="CLU"/>
    <property type="match status" value="1"/>
</dbReference>
<dbReference type="Gene3D" id="1.25.40.10">
    <property type="entry name" value="Tetratricopeptide repeat domain"/>
    <property type="match status" value="1"/>
</dbReference>
<dbReference type="PANTHER" id="PTHR12601">
    <property type="entry name" value="EUKARYOTIC TRANSLATION INITIATION FACTOR 3 SUBUNIT EIF-3"/>
    <property type="match status" value="1"/>
</dbReference>
<feature type="region of interest" description="Disordered" evidence="3">
    <location>
        <begin position="1197"/>
        <end position="1218"/>
    </location>
</feature>
<feature type="compositionally biased region" description="Basic and acidic residues" evidence="3">
    <location>
        <begin position="653"/>
        <end position="672"/>
    </location>
</feature>
<reference evidence="5" key="1">
    <citation type="submission" date="2020-12" db="EMBL/GenBank/DDBJ databases">
        <title>Metabolic potential, ecology and presence of endohyphal bacteria is reflected in genomic diversity of Mucoromycotina.</title>
        <authorList>
            <person name="Muszewska A."/>
            <person name="Okrasinska A."/>
            <person name="Steczkiewicz K."/>
            <person name="Drgas O."/>
            <person name="Orlowska M."/>
            <person name="Perlinska-Lenart U."/>
            <person name="Aleksandrzak-Piekarczyk T."/>
            <person name="Szatraj K."/>
            <person name="Zielenkiewicz U."/>
            <person name="Pilsyk S."/>
            <person name="Malc E."/>
            <person name="Mieczkowski P."/>
            <person name="Kruszewska J.S."/>
            <person name="Biernat P."/>
            <person name="Pawlowska J."/>
        </authorList>
    </citation>
    <scope>NUCLEOTIDE SEQUENCE</scope>
    <source>
        <strain evidence="5">WA0000067209</strain>
    </source>
</reference>
<feature type="region of interest" description="Disordered" evidence="3">
    <location>
        <begin position="647"/>
        <end position="672"/>
    </location>
</feature>
<dbReference type="InterPro" id="IPR027523">
    <property type="entry name" value="CLU_prot"/>
</dbReference>
<comment type="caution">
    <text evidence="5">The sequence shown here is derived from an EMBL/GenBank/DDBJ whole genome shotgun (WGS) entry which is preliminary data.</text>
</comment>
<dbReference type="GO" id="GO:0007005">
    <property type="term" value="P:mitochondrion organization"/>
    <property type="evidence" value="ECO:0007669"/>
    <property type="project" value="UniProtKB-UniRule"/>
</dbReference>
<keyword evidence="1 2" id="KW-0963">Cytoplasm</keyword>